<dbReference type="InterPro" id="IPR001036">
    <property type="entry name" value="Acrflvin-R"/>
</dbReference>
<accession>D2EEL5</accession>
<evidence type="ECO:0000256" key="4">
    <source>
        <dbReference type="ARBA" id="ARBA00022692"/>
    </source>
</evidence>
<dbReference type="PANTHER" id="PTHR30081:SF1">
    <property type="entry name" value="PROTEIN TRANSLOCASE SUBUNIT SECD"/>
    <property type="match status" value="1"/>
</dbReference>
<reference evidence="11 12" key="1">
    <citation type="journal article" date="2010" name="Proc. Natl. Acad. Sci. U.S.A.">
        <title>Enigmatic, ultrasmall, uncultivated Archaea.</title>
        <authorList>
            <person name="Baker B.J."/>
            <person name="Comolli L.R."/>
            <person name="Dick G.J."/>
            <person name="Hauser L.J."/>
            <person name="Hyatt D."/>
            <person name="Dill B.D."/>
            <person name="Land M.L."/>
            <person name="Verberkmoes N.C."/>
            <person name="Hettich R.L."/>
            <person name="Banfield J.F."/>
        </authorList>
    </citation>
    <scope>NUCLEOTIDE SEQUENCE [LARGE SCALE GENOMIC DNA]</scope>
</reference>
<evidence type="ECO:0000313" key="12">
    <source>
        <dbReference type="Proteomes" id="UP000009375"/>
    </source>
</evidence>
<protein>
    <submittedName>
        <fullName evidence="11">SecD/SecF/SecDF export membrane protein</fullName>
    </submittedName>
</protein>
<feature type="domain" description="Protein export membrane protein SecD/SecF C-terminal" evidence="10">
    <location>
        <begin position="354"/>
        <end position="509"/>
    </location>
</feature>
<dbReference type="InterPro" id="IPR048634">
    <property type="entry name" value="SecD_SecF_C"/>
</dbReference>
<dbReference type="InterPro" id="IPR022813">
    <property type="entry name" value="SecD/SecF_arch_bac"/>
</dbReference>
<name>D2EEL5_PARA4</name>
<keyword evidence="6 9" id="KW-1133">Transmembrane helix</keyword>
<keyword evidence="7" id="KW-0811">Translocation</keyword>
<proteinExistence type="predicted"/>
<evidence type="ECO:0000313" key="11">
    <source>
        <dbReference type="EMBL" id="EEZ93233.1"/>
    </source>
</evidence>
<feature type="transmembrane region" description="Helical" evidence="9">
    <location>
        <begin position="425"/>
        <end position="444"/>
    </location>
</feature>
<evidence type="ECO:0000256" key="5">
    <source>
        <dbReference type="ARBA" id="ARBA00022927"/>
    </source>
</evidence>
<feature type="transmembrane region" description="Helical" evidence="9">
    <location>
        <begin position="373"/>
        <end position="392"/>
    </location>
</feature>
<dbReference type="Proteomes" id="UP000009375">
    <property type="component" value="Unassembled WGS sequence"/>
</dbReference>
<dbReference type="SUPFAM" id="SSF50156">
    <property type="entry name" value="PDZ domain-like"/>
    <property type="match status" value="1"/>
</dbReference>
<keyword evidence="8 9" id="KW-0472">Membrane</keyword>
<feature type="transmembrane region" description="Helical" evidence="9">
    <location>
        <begin position="493"/>
        <end position="512"/>
    </location>
</feature>
<keyword evidence="2" id="KW-0813">Transport</keyword>
<evidence type="ECO:0000256" key="3">
    <source>
        <dbReference type="ARBA" id="ARBA00022475"/>
    </source>
</evidence>
<evidence type="ECO:0000256" key="1">
    <source>
        <dbReference type="ARBA" id="ARBA00004651"/>
    </source>
</evidence>
<dbReference type="PRINTS" id="PR00702">
    <property type="entry name" value="ACRIFLAVINRP"/>
</dbReference>
<dbReference type="Gene3D" id="1.20.1640.10">
    <property type="entry name" value="Multidrug efflux transporter AcrB transmembrane domain"/>
    <property type="match status" value="1"/>
</dbReference>
<feature type="transmembrane region" description="Helical" evidence="9">
    <location>
        <begin position="399"/>
        <end position="419"/>
    </location>
</feature>
<dbReference type="PANTHER" id="PTHR30081">
    <property type="entry name" value="PROTEIN-EXPORT MEMBRANE PROTEIN SEC"/>
    <property type="match status" value="1"/>
</dbReference>
<dbReference type="SUPFAM" id="SSF82866">
    <property type="entry name" value="Multidrug efflux transporter AcrB transmembrane domain"/>
    <property type="match status" value="1"/>
</dbReference>
<dbReference type="EMBL" id="GG730040">
    <property type="protein sequence ID" value="EEZ93233.1"/>
    <property type="molecule type" value="Genomic_DNA"/>
</dbReference>
<dbReference type="AlphaFoldDB" id="D2EEL5"/>
<keyword evidence="4 9" id="KW-0812">Transmembrane</keyword>
<dbReference type="Pfam" id="PF02355">
    <property type="entry name" value="SecD_SecF_C"/>
    <property type="match status" value="1"/>
</dbReference>
<evidence type="ECO:0000256" key="8">
    <source>
        <dbReference type="ARBA" id="ARBA00023136"/>
    </source>
</evidence>
<keyword evidence="3" id="KW-1003">Cell membrane</keyword>
<dbReference type="Gene3D" id="3.30.70.3400">
    <property type="match status" value="1"/>
</dbReference>
<feature type="transmembrane region" description="Helical" evidence="9">
    <location>
        <begin position="7"/>
        <end position="25"/>
    </location>
</feature>
<evidence type="ECO:0000256" key="2">
    <source>
        <dbReference type="ARBA" id="ARBA00022448"/>
    </source>
</evidence>
<sequence length="525" mass="56940">MVKSIFYDWRIILMIVLVVVSFLAIQPNLTNVNGAQVVYMPVNSYIGNLSSRGVIGLQTGSIITAVDGVPVHNIQQFYAQLNKSAIVNTSLSLTYENEIFPYILISNTTHIFVEPNTTFNSSTIQTENVPYTHLNYGLDIIGGTQIEVVPNSTSYNSTIISNLETTLSKRLDVYGISGTTVSTVQALSGNSFIMVSMPNIGESQALSLIQNQGKFYATIGNVTVFNSSNSSDSILDVCLSSGCPFGVYQPPSASNGYQFQFGIQLASGAAKNFEDAVKALKPSTTNPGYFNKRIHLYLNGVEQGQPLLISENILTNFNGAITIEGSGTDQQQATADMKTLQAVMQSGSLPVPLKIVSISSVSPTAGSQFIKQIYVLLLIAFILVSVVIFLRYRDYKISSLILITSITEIFIVIGVAAVIHWTLDIPSMAGIIASIGISVDDQIIITDEMRRGSSQIEYAVTKKRISRAFFIIFVSFFSFAAIMFPLLFSTASLFAGFALTTILASLIGLLITRPAYARIIGRLEG</sequence>
<dbReference type="GO" id="GO:0022857">
    <property type="term" value="F:transmembrane transporter activity"/>
    <property type="evidence" value="ECO:0007669"/>
    <property type="project" value="InterPro"/>
</dbReference>
<dbReference type="InterPro" id="IPR036034">
    <property type="entry name" value="PDZ_sf"/>
</dbReference>
<feature type="transmembrane region" description="Helical" evidence="9">
    <location>
        <begin position="465"/>
        <end position="487"/>
    </location>
</feature>
<evidence type="ECO:0000256" key="6">
    <source>
        <dbReference type="ARBA" id="ARBA00022989"/>
    </source>
</evidence>
<evidence type="ECO:0000256" key="7">
    <source>
        <dbReference type="ARBA" id="ARBA00023010"/>
    </source>
</evidence>
<keyword evidence="5" id="KW-0653">Protein transport</keyword>
<evidence type="ECO:0000256" key="9">
    <source>
        <dbReference type="SAM" id="Phobius"/>
    </source>
</evidence>
<evidence type="ECO:0000259" key="10">
    <source>
        <dbReference type="Pfam" id="PF02355"/>
    </source>
</evidence>
<dbReference type="GO" id="GO:0005886">
    <property type="term" value="C:plasma membrane"/>
    <property type="evidence" value="ECO:0007669"/>
    <property type="project" value="UniProtKB-SubCell"/>
</dbReference>
<gene>
    <name evidence="11" type="ORF">BJBARM4_0160</name>
</gene>
<organism evidence="11 12">
    <name type="scientific">Candidatus Parvarchaeum acidiphilum ARMAN-4</name>
    <dbReference type="NCBI Taxonomy" id="662760"/>
    <lineage>
        <taxon>Archaea</taxon>
        <taxon>Candidatus Parvarchaeota</taxon>
        <taxon>Candidatus Parvarchaeum</taxon>
    </lineage>
</organism>
<comment type="subcellular location">
    <subcellularLocation>
        <location evidence="1">Cell membrane</location>
        <topology evidence="1">Multi-pass membrane protein</topology>
    </subcellularLocation>
</comment>
<dbReference type="GO" id="GO:0015031">
    <property type="term" value="P:protein transport"/>
    <property type="evidence" value="ECO:0007669"/>
    <property type="project" value="UniProtKB-KW"/>
</dbReference>